<dbReference type="EMBL" id="JAGMWT010000001">
    <property type="protein sequence ID" value="KAH7139467.1"/>
    <property type="molecule type" value="Genomic_DNA"/>
</dbReference>
<reference evidence="3" key="1">
    <citation type="journal article" date="2021" name="Nat. Commun.">
        <title>Genetic determinants of endophytism in the Arabidopsis root mycobiome.</title>
        <authorList>
            <person name="Mesny F."/>
            <person name="Miyauchi S."/>
            <person name="Thiergart T."/>
            <person name="Pickel B."/>
            <person name="Atanasova L."/>
            <person name="Karlsson M."/>
            <person name="Huettel B."/>
            <person name="Barry K.W."/>
            <person name="Haridas S."/>
            <person name="Chen C."/>
            <person name="Bauer D."/>
            <person name="Andreopoulos W."/>
            <person name="Pangilinan J."/>
            <person name="LaButti K."/>
            <person name="Riley R."/>
            <person name="Lipzen A."/>
            <person name="Clum A."/>
            <person name="Drula E."/>
            <person name="Henrissat B."/>
            <person name="Kohler A."/>
            <person name="Grigoriev I.V."/>
            <person name="Martin F.M."/>
            <person name="Hacquard S."/>
        </authorList>
    </citation>
    <scope>NUCLEOTIDE SEQUENCE</scope>
    <source>
        <strain evidence="3">MPI-CAGE-CH-0243</strain>
    </source>
</reference>
<dbReference type="PROSITE" id="PS50048">
    <property type="entry name" value="ZN2_CY6_FUNGAL_2"/>
    <property type="match status" value="1"/>
</dbReference>
<keyword evidence="1" id="KW-0539">Nucleus</keyword>
<dbReference type="OrthoDB" id="5958943at2759"/>
<dbReference type="Proteomes" id="UP000700596">
    <property type="component" value="Unassembled WGS sequence"/>
</dbReference>
<dbReference type="InterPro" id="IPR036864">
    <property type="entry name" value="Zn2-C6_fun-type_DNA-bd_sf"/>
</dbReference>
<dbReference type="GO" id="GO:0000981">
    <property type="term" value="F:DNA-binding transcription factor activity, RNA polymerase II-specific"/>
    <property type="evidence" value="ECO:0007669"/>
    <property type="project" value="InterPro"/>
</dbReference>
<gene>
    <name evidence="3" type="ORF">B0J11DRAFT_516867</name>
</gene>
<evidence type="ECO:0000256" key="1">
    <source>
        <dbReference type="ARBA" id="ARBA00023242"/>
    </source>
</evidence>
<organism evidence="3 4">
    <name type="scientific">Dendryphion nanum</name>
    <dbReference type="NCBI Taxonomy" id="256645"/>
    <lineage>
        <taxon>Eukaryota</taxon>
        <taxon>Fungi</taxon>
        <taxon>Dikarya</taxon>
        <taxon>Ascomycota</taxon>
        <taxon>Pezizomycotina</taxon>
        <taxon>Dothideomycetes</taxon>
        <taxon>Pleosporomycetidae</taxon>
        <taxon>Pleosporales</taxon>
        <taxon>Torulaceae</taxon>
        <taxon>Dendryphion</taxon>
    </lineage>
</organism>
<dbReference type="GO" id="GO:0008270">
    <property type="term" value="F:zinc ion binding"/>
    <property type="evidence" value="ECO:0007669"/>
    <property type="project" value="InterPro"/>
</dbReference>
<name>A0A9P9ELV7_9PLEO</name>
<dbReference type="AlphaFoldDB" id="A0A9P9ELV7"/>
<dbReference type="SUPFAM" id="SSF57701">
    <property type="entry name" value="Zn2/Cys6 DNA-binding domain"/>
    <property type="match status" value="1"/>
</dbReference>
<evidence type="ECO:0000259" key="2">
    <source>
        <dbReference type="PROSITE" id="PS50048"/>
    </source>
</evidence>
<sequence length="624" mass="71924">MPKLATQKRTQFSSCDACRRSRVACDASKHRRQLDRSKRSESCSRCSAKKRPCTFEWMKHAKGDPLNVAQTVTPPPSTSTIPEPSHLEQTHISRFSAPQAEQFQTFTLQKKPLDPLMAKWCDRFFRNGFEAVFGTMVGRYGCPMIDDMGAKINIPSRQLVNTLDTYLKGNSENENVAPAVQNQDQKHLKDAQLDQFLDSTIRAYTARWLSLTSQTHGYETMEIEHFIRQSWRKARRNMHRLVNRVSYRSILALYLFSQTPTPIGITEEEEQDGISRALCLQSIYMQIQELRQRHNRQFSYANEELIISFSEPGKDIAQTYIDLETRAYWAVVMWDTSNSLTSSCRTSFTSGLKGACSEPTWKIVFSYLVISVKINDGACWKKDVEMTEENASRIISAAEICKLYIWKNIASLKEALREGVEEQEVLEVWHQLVCGLMIFKSPIRTLLGRCERRLQFLDQSIKLRWYMVSLQYHLGILMLAEILENTGRIELLKKQLELVKDTDHECFNVLKFGLENTYTICLATDSKSVTVSAKDATTTGVLQRPITVCLIACDPFPHYVVRIVQLMHRSMDRGMYQWDWNVNSLCDLSSILEEALGVLPQDSKDVQAGRMYFNNRAFQQQRRR</sequence>
<keyword evidence="4" id="KW-1185">Reference proteome</keyword>
<proteinExistence type="predicted"/>
<accession>A0A9P9ELV7</accession>
<dbReference type="InterPro" id="IPR001138">
    <property type="entry name" value="Zn2Cys6_DnaBD"/>
</dbReference>
<protein>
    <recommendedName>
        <fullName evidence="2">Zn(2)-C6 fungal-type domain-containing protein</fullName>
    </recommendedName>
</protein>
<comment type="caution">
    <text evidence="3">The sequence shown here is derived from an EMBL/GenBank/DDBJ whole genome shotgun (WGS) entry which is preliminary data.</text>
</comment>
<feature type="domain" description="Zn(2)-C6 fungal-type" evidence="2">
    <location>
        <begin position="14"/>
        <end position="55"/>
    </location>
</feature>
<dbReference type="CDD" id="cd00067">
    <property type="entry name" value="GAL4"/>
    <property type="match status" value="1"/>
</dbReference>
<evidence type="ECO:0000313" key="3">
    <source>
        <dbReference type="EMBL" id="KAH7139467.1"/>
    </source>
</evidence>
<dbReference type="Gene3D" id="4.10.240.10">
    <property type="entry name" value="Zn(2)-C6 fungal-type DNA-binding domain"/>
    <property type="match status" value="1"/>
</dbReference>
<evidence type="ECO:0000313" key="4">
    <source>
        <dbReference type="Proteomes" id="UP000700596"/>
    </source>
</evidence>